<protein>
    <recommendedName>
        <fullName evidence="5">DUF3301 domain-containing protein</fullName>
    </recommendedName>
</protein>
<gene>
    <name evidence="1" type="ORF">MGA5115_02123</name>
    <name evidence="2" type="ORF">MGA5116_00470</name>
</gene>
<evidence type="ECO:0008006" key="5">
    <source>
        <dbReference type="Google" id="ProtNLM"/>
    </source>
</evidence>
<dbReference type="EMBL" id="FLRB01000004">
    <property type="protein sequence ID" value="SBT19887.1"/>
    <property type="molecule type" value="Genomic_DNA"/>
</dbReference>
<evidence type="ECO:0000313" key="4">
    <source>
        <dbReference type="Proteomes" id="UP000092871"/>
    </source>
</evidence>
<dbReference type="EMBL" id="FLRA01000016">
    <property type="protein sequence ID" value="SBT18005.1"/>
    <property type="molecule type" value="Genomic_DNA"/>
</dbReference>
<reference evidence="2 3" key="1">
    <citation type="submission" date="2016-06" db="EMBL/GenBank/DDBJ databases">
        <authorList>
            <person name="Rodrigo-Torres L."/>
            <person name="Arahal D.R."/>
        </authorList>
    </citation>
    <scope>NUCLEOTIDE SEQUENCE [LARGE SCALE GENOMIC DNA]</scope>
    <source>
        <strain evidence="2 3">CECT 5116</strain>
    </source>
</reference>
<name>A0A1C3JSA9_9GAMM</name>
<dbReference type="Pfam" id="PF11743">
    <property type="entry name" value="DUF3301"/>
    <property type="match status" value="1"/>
</dbReference>
<evidence type="ECO:0000313" key="3">
    <source>
        <dbReference type="Proteomes" id="UP000092840"/>
    </source>
</evidence>
<dbReference type="RefSeq" id="WP_067036106.1">
    <property type="nucleotide sequence ID" value="NZ_CP187511.1"/>
</dbReference>
<evidence type="ECO:0000313" key="2">
    <source>
        <dbReference type="EMBL" id="SBT19887.1"/>
    </source>
</evidence>
<keyword evidence="3" id="KW-1185">Reference proteome</keyword>
<dbReference type="Proteomes" id="UP000092840">
    <property type="component" value="Unassembled WGS sequence"/>
</dbReference>
<sequence length="104" mass="12553">MNLTLLDVCLIFAFFCFTLLAWQHFKIREYTLMRVKQQCSKLDLQMLDESIYGSYWRPVIERGQVKIKRRYQFYFTSTGEGRYQGEIEMIGMQQSHIHFDPHAM</sequence>
<dbReference type="OrthoDB" id="5959530at2"/>
<evidence type="ECO:0000313" key="1">
    <source>
        <dbReference type="EMBL" id="SBT18005.1"/>
    </source>
</evidence>
<reference evidence="1 4" key="2">
    <citation type="submission" date="2016-06" db="EMBL/GenBank/DDBJ databases">
        <authorList>
            <person name="Kjaerup R.B."/>
            <person name="Dalgaard T.S."/>
            <person name="Juul-Madsen H.R."/>
        </authorList>
    </citation>
    <scope>NUCLEOTIDE SEQUENCE [LARGE SCALE GENOMIC DNA]</scope>
    <source>
        <strain evidence="1 4">CECT 5115</strain>
    </source>
</reference>
<dbReference type="Proteomes" id="UP000092871">
    <property type="component" value="Unassembled WGS sequence"/>
</dbReference>
<dbReference type="InterPro" id="IPR021732">
    <property type="entry name" value="DUF3301"/>
</dbReference>
<dbReference type="AlphaFoldDB" id="A0A1C3JSA9"/>
<organism evidence="1 4">
    <name type="scientific">Marinomonas gallaica</name>
    <dbReference type="NCBI Taxonomy" id="1806667"/>
    <lineage>
        <taxon>Bacteria</taxon>
        <taxon>Pseudomonadati</taxon>
        <taxon>Pseudomonadota</taxon>
        <taxon>Gammaproteobacteria</taxon>
        <taxon>Oceanospirillales</taxon>
        <taxon>Oceanospirillaceae</taxon>
        <taxon>Marinomonas</taxon>
    </lineage>
</organism>
<accession>A0A1C3JSA9</accession>
<proteinExistence type="predicted"/>